<dbReference type="AlphaFoldDB" id="A0A0C3JIP9"/>
<name>A0A0C3JIP9_PISTI</name>
<reference evidence="2 3" key="1">
    <citation type="submission" date="2014-04" db="EMBL/GenBank/DDBJ databases">
        <authorList>
            <consortium name="DOE Joint Genome Institute"/>
            <person name="Kuo A."/>
            <person name="Kohler A."/>
            <person name="Costa M.D."/>
            <person name="Nagy L.G."/>
            <person name="Floudas D."/>
            <person name="Copeland A."/>
            <person name="Barry K.W."/>
            <person name="Cichocki N."/>
            <person name="Veneault-Fourrey C."/>
            <person name="LaButti K."/>
            <person name="Lindquist E.A."/>
            <person name="Lipzen A."/>
            <person name="Lundell T."/>
            <person name="Morin E."/>
            <person name="Murat C."/>
            <person name="Sun H."/>
            <person name="Tunlid A."/>
            <person name="Henrissat B."/>
            <person name="Grigoriev I.V."/>
            <person name="Hibbett D.S."/>
            <person name="Martin F."/>
            <person name="Nordberg H.P."/>
            <person name="Cantor M.N."/>
            <person name="Hua S.X."/>
        </authorList>
    </citation>
    <scope>NUCLEOTIDE SEQUENCE [LARGE SCALE GENOMIC DNA]</scope>
    <source>
        <strain evidence="2 3">Marx 270</strain>
    </source>
</reference>
<keyword evidence="1" id="KW-0472">Membrane</keyword>
<evidence type="ECO:0000313" key="2">
    <source>
        <dbReference type="EMBL" id="KIO08983.1"/>
    </source>
</evidence>
<dbReference type="Proteomes" id="UP000054217">
    <property type="component" value="Unassembled WGS sequence"/>
</dbReference>
<reference evidence="3" key="2">
    <citation type="submission" date="2015-01" db="EMBL/GenBank/DDBJ databases">
        <title>Evolutionary Origins and Diversification of the Mycorrhizal Mutualists.</title>
        <authorList>
            <consortium name="DOE Joint Genome Institute"/>
            <consortium name="Mycorrhizal Genomics Consortium"/>
            <person name="Kohler A."/>
            <person name="Kuo A."/>
            <person name="Nagy L.G."/>
            <person name="Floudas D."/>
            <person name="Copeland A."/>
            <person name="Barry K.W."/>
            <person name="Cichocki N."/>
            <person name="Veneault-Fourrey C."/>
            <person name="LaButti K."/>
            <person name="Lindquist E.A."/>
            <person name="Lipzen A."/>
            <person name="Lundell T."/>
            <person name="Morin E."/>
            <person name="Murat C."/>
            <person name="Riley R."/>
            <person name="Ohm R."/>
            <person name="Sun H."/>
            <person name="Tunlid A."/>
            <person name="Henrissat B."/>
            <person name="Grigoriev I.V."/>
            <person name="Hibbett D.S."/>
            <person name="Martin F."/>
        </authorList>
    </citation>
    <scope>NUCLEOTIDE SEQUENCE [LARGE SCALE GENOMIC DNA]</scope>
    <source>
        <strain evidence="3">Marx 270</strain>
    </source>
</reference>
<keyword evidence="1" id="KW-0812">Transmembrane</keyword>
<protein>
    <submittedName>
        <fullName evidence="2">Uncharacterized protein</fullName>
    </submittedName>
</protein>
<dbReference type="EMBL" id="KN831955">
    <property type="protein sequence ID" value="KIO08983.1"/>
    <property type="molecule type" value="Genomic_DNA"/>
</dbReference>
<dbReference type="HOGENOM" id="CLU_2109978_0_0_1"/>
<proteinExistence type="predicted"/>
<accession>A0A0C3JIP9</accession>
<sequence length="115" mass="12381">MSLKSTSTPKLVMPGGLPDEDKAESFRLMSLLFLFAHPGVIALTLILVSRASSPILGGFRRCRIPLIPLALVSLSASAVLSVPRAFRFPCRDCRAFDGAFLTPPSSRFMGIISSD</sequence>
<evidence type="ECO:0000313" key="3">
    <source>
        <dbReference type="Proteomes" id="UP000054217"/>
    </source>
</evidence>
<feature type="transmembrane region" description="Helical" evidence="1">
    <location>
        <begin position="28"/>
        <end position="48"/>
    </location>
</feature>
<gene>
    <name evidence="2" type="ORF">M404DRAFT_22214</name>
</gene>
<organism evidence="2 3">
    <name type="scientific">Pisolithus tinctorius Marx 270</name>
    <dbReference type="NCBI Taxonomy" id="870435"/>
    <lineage>
        <taxon>Eukaryota</taxon>
        <taxon>Fungi</taxon>
        <taxon>Dikarya</taxon>
        <taxon>Basidiomycota</taxon>
        <taxon>Agaricomycotina</taxon>
        <taxon>Agaricomycetes</taxon>
        <taxon>Agaricomycetidae</taxon>
        <taxon>Boletales</taxon>
        <taxon>Sclerodermatineae</taxon>
        <taxon>Pisolithaceae</taxon>
        <taxon>Pisolithus</taxon>
    </lineage>
</organism>
<keyword evidence="1" id="KW-1133">Transmembrane helix</keyword>
<feature type="transmembrane region" description="Helical" evidence="1">
    <location>
        <begin position="69"/>
        <end position="86"/>
    </location>
</feature>
<evidence type="ECO:0000256" key="1">
    <source>
        <dbReference type="SAM" id="Phobius"/>
    </source>
</evidence>
<keyword evidence="3" id="KW-1185">Reference proteome</keyword>
<dbReference type="InParanoid" id="A0A0C3JIP9"/>